<evidence type="ECO:0000313" key="1">
    <source>
        <dbReference type="EnsemblPlants" id="ORGLA02G0182900.1"/>
    </source>
</evidence>
<dbReference type="Proteomes" id="UP000007306">
    <property type="component" value="Chromosome 2"/>
</dbReference>
<dbReference type="HOGENOM" id="CLU_2712227_0_0_1"/>
<evidence type="ECO:0000313" key="2">
    <source>
        <dbReference type="Proteomes" id="UP000007306"/>
    </source>
</evidence>
<reference evidence="1 2" key="2">
    <citation type="submission" date="2018-04" db="EMBL/GenBank/DDBJ databases">
        <title>OglaRS2 (Oryza glaberrima Reference Sequence Version 2).</title>
        <authorList>
            <person name="Zhang J."/>
            <person name="Kudrna D."/>
            <person name="Lee S."/>
            <person name="Talag J."/>
            <person name="Rajasekar S."/>
            <person name="Wing R.A."/>
        </authorList>
    </citation>
    <scope>NUCLEOTIDE SEQUENCE [LARGE SCALE GENOMIC DNA]</scope>
    <source>
        <strain evidence="1 2">cv. IRGC 96717</strain>
    </source>
</reference>
<proteinExistence type="predicted"/>
<organism evidence="1 2">
    <name type="scientific">Oryza glaberrima</name>
    <name type="common">African rice</name>
    <dbReference type="NCBI Taxonomy" id="4538"/>
    <lineage>
        <taxon>Eukaryota</taxon>
        <taxon>Viridiplantae</taxon>
        <taxon>Streptophyta</taxon>
        <taxon>Embryophyta</taxon>
        <taxon>Tracheophyta</taxon>
        <taxon>Spermatophyta</taxon>
        <taxon>Magnoliopsida</taxon>
        <taxon>Liliopsida</taxon>
        <taxon>Poales</taxon>
        <taxon>Poaceae</taxon>
        <taxon>BOP clade</taxon>
        <taxon>Oryzoideae</taxon>
        <taxon>Oryzeae</taxon>
        <taxon>Oryzinae</taxon>
        <taxon>Oryza</taxon>
    </lineage>
</organism>
<dbReference type="EnsemblPlants" id="ORGLA02G0182900.1">
    <property type="protein sequence ID" value="ORGLA02G0182900.1"/>
    <property type="gene ID" value="ORGLA02G0182900"/>
</dbReference>
<name>I1P1H3_ORYGL</name>
<reference evidence="1" key="1">
    <citation type="submission" date="2015-06" db="UniProtKB">
        <authorList>
            <consortium name="EnsemblPlants"/>
        </authorList>
    </citation>
    <scope>IDENTIFICATION</scope>
</reference>
<keyword evidence="2" id="KW-1185">Reference proteome</keyword>
<dbReference type="Gramene" id="ORGLA02G0182900.1">
    <property type="protein sequence ID" value="ORGLA02G0182900.1"/>
    <property type="gene ID" value="ORGLA02G0182900"/>
</dbReference>
<protein>
    <submittedName>
        <fullName evidence="1">Uncharacterized protein</fullName>
    </submittedName>
</protein>
<dbReference type="AlphaFoldDB" id="I1P1H3"/>
<sequence>MAHGRWTPYGSDLRGVLHELVAWAGSSVGWQAEQAHARSSEQASLACAWRQAVQAQPVHAARMLDWLASRDGQ</sequence>
<accession>I1P1H3</accession>